<dbReference type="EMBL" id="JAIWYP010000016">
    <property type="protein sequence ID" value="KAH3696755.1"/>
    <property type="molecule type" value="Genomic_DNA"/>
</dbReference>
<reference evidence="1" key="2">
    <citation type="submission" date="2020-11" db="EMBL/GenBank/DDBJ databases">
        <authorList>
            <person name="McCartney M.A."/>
            <person name="Auch B."/>
            <person name="Kono T."/>
            <person name="Mallez S."/>
            <person name="Becker A."/>
            <person name="Gohl D.M."/>
            <person name="Silverstein K.A.T."/>
            <person name="Koren S."/>
            <person name="Bechman K.B."/>
            <person name="Herman A."/>
            <person name="Abrahante J.E."/>
            <person name="Garbe J."/>
        </authorList>
    </citation>
    <scope>NUCLEOTIDE SEQUENCE</scope>
    <source>
        <strain evidence="1">Duluth1</strain>
        <tissue evidence="1">Whole animal</tissue>
    </source>
</reference>
<organism evidence="1 2">
    <name type="scientific">Dreissena polymorpha</name>
    <name type="common">Zebra mussel</name>
    <name type="synonym">Mytilus polymorpha</name>
    <dbReference type="NCBI Taxonomy" id="45954"/>
    <lineage>
        <taxon>Eukaryota</taxon>
        <taxon>Metazoa</taxon>
        <taxon>Spiralia</taxon>
        <taxon>Lophotrochozoa</taxon>
        <taxon>Mollusca</taxon>
        <taxon>Bivalvia</taxon>
        <taxon>Autobranchia</taxon>
        <taxon>Heteroconchia</taxon>
        <taxon>Euheterodonta</taxon>
        <taxon>Imparidentia</taxon>
        <taxon>Neoheterodontei</taxon>
        <taxon>Myida</taxon>
        <taxon>Dreissenoidea</taxon>
        <taxon>Dreissenidae</taxon>
        <taxon>Dreissena</taxon>
    </lineage>
</organism>
<comment type="caution">
    <text evidence="1">The sequence shown here is derived from an EMBL/GenBank/DDBJ whole genome shotgun (WGS) entry which is preliminary data.</text>
</comment>
<reference evidence="1" key="1">
    <citation type="journal article" date="2019" name="bioRxiv">
        <title>The Genome of the Zebra Mussel, Dreissena polymorpha: A Resource for Invasive Species Research.</title>
        <authorList>
            <person name="McCartney M.A."/>
            <person name="Auch B."/>
            <person name="Kono T."/>
            <person name="Mallez S."/>
            <person name="Zhang Y."/>
            <person name="Obille A."/>
            <person name="Becker A."/>
            <person name="Abrahante J.E."/>
            <person name="Garbe J."/>
            <person name="Badalamenti J.P."/>
            <person name="Herman A."/>
            <person name="Mangelson H."/>
            <person name="Liachko I."/>
            <person name="Sullivan S."/>
            <person name="Sone E.D."/>
            <person name="Koren S."/>
            <person name="Silverstein K.A.T."/>
            <person name="Beckman K.B."/>
            <person name="Gohl D.M."/>
        </authorList>
    </citation>
    <scope>NUCLEOTIDE SEQUENCE</scope>
    <source>
        <strain evidence="1">Duluth1</strain>
        <tissue evidence="1">Whole animal</tissue>
    </source>
</reference>
<proteinExistence type="predicted"/>
<evidence type="ECO:0000313" key="2">
    <source>
        <dbReference type="Proteomes" id="UP000828390"/>
    </source>
</evidence>
<name>A0A9D3YAP1_DREPO</name>
<sequence length="98" mass="11050">MGIKLKMKNVMERCCPCISNSSGEKIGFAKYKQFSGEGSVELDELNAPNENGVAMDNRCFQRTNSTVVVREKENKITEWQAGWNVTNAIQVKRSITFN</sequence>
<keyword evidence="2" id="KW-1185">Reference proteome</keyword>
<gene>
    <name evidence="1" type="ORF">DPMN_084231</name>
</gene>
<accession>A0A9D3YAP1</accession>
<dbReference type="Proteomes" id="UP000828390">
    <property type="component" value="Unassembled WGS sequence"/>
</dbReference>
<protein>
    <submittedName>
        <fullName evidence="1">Uncharacterized protein</fullName>
    </submittedName>
</protein>
<evidence type="ECO:0000313" key="1">
    <source>
        <dbReference type="EMBL" id="KAH3696755.1"/>
    </source>
</evidence>
<dbReference type="AlphaFoldDB" id="A0A9D3YAP1"/>